<dbReference type="AlphaFoldDB" id="A0AAD7AZI2"/>
<feature type="compositionally biased region" description="Polar residues" evidence="1">
    <location>
        <begin position="125"/>
        <end position="136"/>
    </location>
</feature>
<dbReference type="Proteomes" id="UP001221757">
    <property type="component" value="Unassembled WGS sequence"/>
</dbReference>
<name>A0AAD7AZI2_MYCRO</name>
<evidence type="ECO:0000313" key="3">
    <source>
        <dbReference type="Proteomes" id="UP001221757"/>
    </source>
</evidence>
<organism evidence="2 3">
    <name type="scientific">Mycena rosella</name>
    <name type="common">Pink bonnet</name>
    <name type="synonym">Agaricus rosellus</name>
    <dbReference type="NCBI Taxonomy" id="1033263"/>
    <lineage>
        <taxon>Eukaryota</taxon>
        <taxon>Fungi</taxon>
        <taxon>Dikarya</taxon>
        <taxon>Basidiomycota</taxon>
        <taxon>Agaricomycotina</taxon>
        <taxon>Agaricomycetes</taxon>
        <taxon>Agaricomycetidae</taxon>
        <taxon>Agaricales</taxon>
        <taxon>Marasmiineae</taxon>
        <taxon>Mycenaceae</taxon>
        <taxon>Mycena</taxon>
    </lineage>
</organism>
<accession>A0AAD7AZI2</accession>
<sequence>NPLFVLDDEGRIIAVFVGTPEDPGWPDVIAEVVAVLTEAREAALASEAVSASDEHHRRGDFLPFAVGLSHGGGQSRPGILLHSKRLRPIVQRIMKNKSVRRVCGFQSSNFSASVHTQILPDAKNPANTNPRQNTVAKSRAHPSAISPHHSSDARRPKDGRLREASPDYELLVRDTDTTGFRAFTGKLTDEFDPDAGLPYCPRWNISSRRANAMVILASRLTEDEWLEREQADLALRQQEQYRKQAEHAMVPVAAELISVGALRKSLEREEIGPAPHGFQYIQLE</sequence>
<keyword evidence="3" id="KW-1185">Reference proteome</keyword>
<feature type="compositionally biased region" description="Basic and acidic residues" evidence="1">
    <location>
        <begin position="149"/>
        <end position="168"/>
    </location>
</feature>
<gene>
    <name evidence="2" type="ORF">B0H17DRAFT_1154206</name>
</gene>
<proteinExistence type="predicted"/>
<dbReference type="EMBL" id="JARKIE010001141">
    <property type="protein sequence ID" value="KAJ7605718.1"/>
    <property type="molecule type" value="Genomic_DNA"/>
</dbReference>
<protein>
    <submittedName>
        <fullName evidence="2">Uncharacterized protein</fullName>
    </submittedName>
</protein>
<evidence type="ECO:0000313" key="2">
    <source>
        <dbReference type="EMBL" id="KAJ7605718.1"/>
    </source>
</evidence>
<comment type="caution">
    <text evidence="2">The sequence shown here is derived from an EMBL/GenBank/DDBJ whole genome shotgun (WGS) entry which is preliminary data.</text>
</comment>
<reference evidence="2" key="1">
    <citation type="submission" date="2023-03" db="EMBL/GenBank/DDBJ databases">
        <title>Massive genome expansion in bonnet fungi (Mycena s.s.) driven by repeated elements and novel gene families across ecological guilds.</title>
        <authorList>
            <consortium name="Lawrence Berkeley National Laboratory"/>
            <person name="Harder C.B."/>
            <person name="Miyauchi S."/>
            <person name="Viragh M."/>
            <person name="Kuo A."/>
            <person name="Thoen E."/>
            <person name="Andreopoulos B."/>
            <person name="Lu D."/>
            <person name="Skrede I."/>
            <person name="Drula E."/>
            <person name="Henrissat B."/>
            <person name="Morin E."/>
            <person name="Kohler A."/>
            <person name="Barry K."/>
            <person name="LaButti K."/>
            <person name="Morin E."/>
            <person name="Salamov A."/>
            <person name="Lipzen A."/>
            <person name="Mereny Z."/>
            <person name="Hegedus B."/>
            <person name="Baldrian P."/>
            <person name="Stursova M."/>
            <person name="Weitz H."/>
            <person name="Taylor A."/>
            <person name="Grigoriev I.V."/>
            <person name="Nagy L.G."/>
            <person name="Martin F."/>
            <person name="Kauserud H."/>
        </authorList>
    </citation>
    <scope>NUCLEOTIDE SEQUENCE</scope>
    <source>
        <strain evidence="2">CBHHK067</strain>
    </source>
</reference>
<feature type="non-terminal residue" evidence="2">
    <location>
        <position position="1"/>
    </location>
</feature>
<evidence type="ECO:0000256" key="1">
    <source>
        <dbReference type="SAM" id="MobiDB-lite"/>
    </source>
</evidence>
<feature type="region of interest" description="Disordered" evidence="1">
    <location>
        <begin position="119"/>
        <end position="168"/>
    </location>
</feature>